<evidence type="ECO:0000256" key="2">
    <source>
        <dbReference type="ARBA" id="ARBA00004173"/>
    </source>
</evidence>
<feature type="domain" description="EF-hand" evidence="14">
    <location>
        <begin position="727"/>
        <end position="762"/>
    </location>
</feature>
<evidence type="ECO:0000256" key="13">
    <source>
        <dbReference type="ARBA" id="ARBA00023128"/>
    </source>
</evidence>
<dbReference type="Pfam" id="PF13499">
    <property type="entry name" value="EF-hand_7"/>
    <property type="match status" value="2"/>
</dbReference>
<evidence type="ECO:0000256" key="11">
    <source>
        <dbReference type="ARBA" id="ARBA00022946"/>
    </source>
</evidence>
<evidence type="ECO:0000256" key="7">
    <source>
        <dbReference type="ARBA" id="ARBA00022723"/>
    </source>
</evidence>
<feature type="domain" description="EF-hand" evidence="14">
    <location>
        <begin position="768"/>
        <end position="803"/>
    </location>
</feature>
<dbReference type="EC" id="1.1.5.3" evidence="5"/>
<comment type="subcellular location">
    <subcellularLocation>
        <location evidence="2">Mitochondrion</location>
    </subcellularLocation>
</comment>
<dbReference type="EMBL" id="JALLBG020000240">
    <property type="protein sequence ID" value="KAL3758128.1"/>
    <property type="molecule type" value="Genomic_DNA"/>
</dbReference>
<evidence type="ECO:0000256" key="3">
    <source>
        <dbReference type="ARBA" id="ARBA00004745"/>
    </source>
</evidence>
<dbReference type="Gene3D" id="1.10.8.870">
    <property type="entry name" value="Alpha-glycerophosphate oxidase, cap domain"/>
    <property type="match status" value="1"/>
</dbReference>
<keyword evidence="6" id="KW-0285">Flavoprotein</keyword>
<dbReference type="InterPro" id="IPR000447">
    <property type="entry name" value="G3P_DH_FAD-dep"/>
</dbReference>
<dbReference type="GO" id="GO:0005739">
    <property type="term" value="C:mitochondrion"/>
    <property type="evidence" value="ECO:0007669"/>
    <property type="project" value="UniProtKB-SubCell"/>
</dbReference>
<accession>A0ABD3M321</accession>
<keyword evidence="16" id="KW-1185">Reference proteome</keyword>
<evidence type="ECO:0000256" key="1">
    <source>
        <dbReference type="ARBA" id="ARBA00001974"/>
    </source>
</evidence>
<proteinExistence type="inferred from homology"/>
<evidence type="ECO:0000256" key="8">
    <source>
        <dbReference type="ARBA" id="ARBA00022737"/>
    </source>
</evidence>
<dbReference type="InterPro" id="IPR036188">
    <property type="entry name" value="FAD/NAD-bd_sf"/>
</dbReference>
<keyword evidence="7" id="KW-0479">Metal-binding</keyword>
<feature type="domain" description="EF-hand" evidence="14">
    <location>
        <begin position="804"/>
        <end position="839"/>
    </location>
</feature>
<dbReference type="Pfam" id="PF01266">
    <property type="entry name" value="DAO"/>
    <property type="match status" value="1"/>
</dbReference>
<evidence type="ECO:0000259" key="14">
    <source>
        <dbReference type="PROSITE" id="PS50222"/>
    </source>
</evidence>
<feature type="non-terminal residue" evidence="15">
    <location>
        <position position="1"/>
    </location>
</feature>
<dbReference type="SUPFAM" id="SSF54373">
    <property type="entry name" value="FAD-linked reductases, C-terminal domain"/>
    <property type="match status" value="1"/>
</dbReference>
<dbReference type="SMART" id="SM00054">
    <property type="entry name" value="EFh"/>
    <property type="match status" value="4"/>
</dbReference>
<dbReference type="SUPFAM" id="SSF51905">
    <property type="entry name" value="FAD/NAD(P)-binding domain"/>
    <property type="match status" value="1"/>
</dbReference>
<dbReference type="GO" id="GO:0004368">
    <property type="term" value="F:glycerol-3-phosphate dehydrogenase (quinone) activity"/>
    <property type="evidence" value="ECO:0007669"/>
    <property type="project" value="UniProtKB-EC"/>
</dbReference>
<evidence type="ECO:0000313" key="16">
    <source>
        <dbReference type="Proteomes" id="UP001530293"/>
    </source>
</evidence>
<dbReference type="PROSITE" id="PS00018">
    <property type="entry name" value="EF_HAND_1"/>
    <property type="match status" value="3"/>
</dbReference>
<dbReference type="InterPro" id="IPR006076">
    <property type="entry name" value="FAD-dep_OxRdtase"/>
</dbReference>
<evidence type="ECO:0000256" key="6">
    <source>
        <dbReference type="ARBA" id="ARBA00022630"/>
    </source>
</evidence>
<dbReference type="InterPro" id="IPR038299">
    <property type="entry name" value="DAO_C_sf"/>
</dbReference>
<evidence type="ECO:0000256" key="9">
    <source>
        <dbReference type="ARBA" id="ARBA00022827"/>
    </source>
</evidence>
<dbReference type="Pfam" id="PF16901">
    <property type="entry name" value="DAO_C"/>
    <property type="match status" value="1"/>
</dbReference>
<dbReference type="Proteomes" id="UP001530293">
    <property type="component" value="Unassembled WGS sequence"/>
</dbReference>
<keyword evidence="10" id="KW-0106">Calcium</keyword>
<keyword evidence="13" id="KW-0496">Mitochondrion</keyword>
<dbReference type="AlphaFoldDB" id="A0ABD3M321"/>
<dbReference type="InterPro" id="IPR002048">
    <property type="entry name" value="EF_hand_dom"/>
</dbReference>
<comment type="pathway">
    <text evidence="3">Polyol metabolism; glycerol degradation.</text>
</comment>
<dbReference type="InterPro" id="IPR011992">
    <property type="entry name" value="EF-hand-dom_pair"/>
</dbReference>
<comment type="cofactor">
    <cofactor evidence="1">
        <name>FAD</name>
        <dbReference type="ChEBI" id="CHEBI:57692"/>
    </cofactor>
</comment>
<dbReference type="FunFam" id="1.10.8.870:FF:000001">
    <property type="entry name" value="Glycerol-3-phosphate dehydrogenase"/>
    <property type="match status" value="1"/>
</dbReference>
<comment type="similarity">
    <text evidence="4">Belongs to the FAD-dependent glycerol-3-phosphate dehydrogenase family.</text>
</comment>
<feature type="domain" description="EF-hand" evidence="14">
    <location>
        <begin position="691"/>
        <end position="726"/>
    </location>
</feature>
<dbReference type="SUPFAM" id="SSF47473">
    <property type="entry name" value="EF-hand"/>
    <property type="match status" value="1"/>
</dbReference>
<dbReference type="GO" id="GO:0046872">
    <property type="term" value="F:metal ion binding"/>
    <property type="evidence" value="ECO:0007669"/>
    <property type="project" value="UniProtKB-KW"/>
</dbReference>
<protein>
    <recommendedName>
        <fullName evidence="5">glycerol-3-phosphate dehydrogenase</fullName>
        <ecNumber evidence="5">1.1.5.3</ecNumber>
    </recommendedName>
</protein>
<dbReference type="PANTHER" id="PTHR11985">
    <property type="entry name" value="GLYCEROL-3-PHOSPHATE DEHYDROGENASE"/>
    <property type="match status" value="1"/>
</dbReference>
<organism evidence="15 16">
    <name type="scientific">Discostella pseudostelligera</name>
    <dbReference type="NCBI Taxonomy" id="259834"/>
    <lineage>
        <taxon>Eukaryota</taxon>
        <taxon>Sar</taxon>
        <taxon>Stramenopiles</taxon>
        <taxon>Ochrophyta</taxon>
        <taxon>Bacillariophyta</taxon>
        <taxon>Coscinodiscophyceae</taxon>
        <taxon>Thalassiosirophycidae</taxon>
        <taxon>Stephanodiscales</taxon>
        <taxon>Stephanodiscaceae</taxon>
        <taxon>Discostella</taxon>
    </lineage>
</organism>
<sequence length="869" mass="96833">VNLTRRLTIKHSKQYQQKSDSKIGDPFPLCQPPPHNKEVIGPVGIPSRAEQLRRLKVHGANTSAGAGATVSSSASVEEGASSSQPYYDILVIGGGATGAGIAFDAVTRTATTATTNSTTSPSSHTPILKVACIERGDFSSETSSRSTKLIWAGIKYLASASSSLLSWNLLTSPLQTIHEFYDEFQMVVSCASERQYMLEKQKHLTNWIPIVCPFTQWHIWPPPFGHWLFSFFPILAPMVFKFYDGLSGFTCPSSFLMGSKSCRRHFPQLNEQDIKYCAVFYEGQHNDARTNLAIALSAAEYGADIANYVEMIEAILNEEGKVVGVKALDRITGEVFPIYAKHVIFAGGPFTDALRQLEDGTDKPVEAAVMAASGSHIVLPGYYAPPDMGLLDYNTSDGRFLFLLPWQGSVIVGTTDKKGPAETLPYPPEEEILWMLKECEKYLSNDLKVRRSDVLSAWRGWRPLAKDPNATITTSHGSGGAPQQVSRDHVISTNPKTGVTFIAGGKWTTWREMAEDTLDHVLGGAAADHPKLKCNTLDIVLHGGDGYSESLSIQLIQKYGLMEDVAEHLAKTYGGRVWEVLALCKPTGKQWPRYGTQLVSSYPYIEEEVRYACREYACTIEDILSRRTRLAFLNSEAALEALPRVADIMAEELGWSRKVKHSQIESAKAYLESYGGRIPVDVEDDFHIRLPTLEEAMDIFRDIDKDKSGFLNVKQVKEIASRLGQPDDDGHVRTIFNAMDRNRDGKVDEKEFMEWFNNDETKEGIKSFFHQKAIQMFNEIDIDNSGYLTEQEIKDISIQLGQELTTKKIKAIFKEMDTNKNGKIEIEEFIAWMDKEYDETGFRKMLSASMGLGGTRWLDKKESGGSFLG</sequence>
<dbReference type="InterPro" id="IPR031656">
    <property type="entry name" value="DAO_C"/>
</dbReference>
<dbReference type="Gene3D" id="1.10.238.10">
    <property type="entry name" value="EF-hand"/>
    <property type="match status" value="2"/>
</dbReference>
<comment type="caution">
    <text evidence="15">The sequence shown here is derived from an EMBL/GenBank/DDBJ whole genome shotgun (WGS) entry which is preliminary data.</text>
</comment>
<evidence type="ECO:0000256" key="5">
    <source>
        <dbReference type="ARBA" id="ARBA00013029"/>
    </source>
</evidence>
<dbReference type="PRINTS" id="PR01001">
    <property type="entry name" value="FADG3PDH"/>
</dbReference>
<reference evidence="15 16" key="1">
    <citation type="submission" date="2024-10" db="EMBL/GenBank/DDBJ databases">
        <title>Updated reference genomes for cyclostephanoid diatoms.</title>
        <authorList>
            <person name="Roberts W.R."/>
            <person name="Alverson A.J."/>
        </authorList>
    </citation>
    <scope>NUCLEOTIDE SEQUENCE [LARGE SCALE GENOMIC DNA]</scope>
    <source>
        <strain evidence="15 16">AJA232-27</strain>
    </source>
</reference>
<dbReference type="PANTHER" id="PTHR11985:SF15">
    <property type="entry name" value="GLYCEROL-3-PHOSPHATE DEHYDROGENASE, MITOCHONDRIAL"/>
    <property type="match status" value="1"/>
</dbReference>
<gene>
    <name evidence="15" type="ORF">ACHAWU_004209</name>
</gene>
<dbReference type="InterPro" id="IPR018247">
    <property type="entry name" value="EF_Hand_1_Ca_BS"/>
</dbReference>
<name>A0ABD3M321_9STRA</name>
<evidence type="ECO:0000256" key="10">
    <source>
        <dbReference type="ARBA" id="ARBA00022837"/>
    </source>
</evidence>
<evidence type="ECO:0000313" key="15">
    <source>
        <dbReference type="EMBL" id="KAL3758128.1"/>
    </source>
</evidence>
<dbReference type="Gene3D" id="3.30.9.10">
    <property type="entry name" value="D-Amino Acid Oxidase, subunit A, domain 2"/>
    <property type="match status" value="1"/>
</dbReference>
<dbReference type="Gene3D" id="3.50.50.60">
    <property type="entry name" value="FAD/NAD(P)-binding domain"/>
    <property type="match status" value="1"/>
</dbReference>
<dbReference type="PROSITE" id="PS50222">
    <property type="entry name" value="EF_HAND_2"/>
    <property type="match status" value="4"/>
</dbReference>
<evidence type="ECO:0000256" key="4">
    <source>
        <dbReference type="ARBA" id="ARBA00007330"/>
    </source>
</evidence>
<evidence type="ECO:0000256" key="12">
    <source>
        <dbReference type="ARBA" id="ARBA00023002"/>
    </source>
</evidence>
<keyword evidence="8" id="KW-0677">Repeat</keyword>
<keyword evidence="11" id="KW-0809">Transit peptide</keyword>
<dbReference type="CDD" id="cd00051">
    <property type="entry name" value="EFh"/>
    <property type="match status" value="2"/>
</dbReference>
<keyword evidence="12" id="KW-0560">Oxidoreductase</keyword>
<keyword evidence="9" id="KW-0274">FAD</keyword>